<keyword evidence="8" id="KW-1133">Transmembrane helix</keyword>
<dbReference type="PROSITE" id="PS50042">
    <property type="entry name" value="CNMP_BINDING_3"/>
    <property type="match status" value="1"/>
</dbReference>
<dbReference type="InterPro" id="IPR056556">
    <property type="entry name" value="NTE1_P-loop_dom"/>
</dbReference>
<feature type="short sequence motif" description="GXGXXG" evidence="13">
    <location>
        <begin position="750"/>
        <end position="755"/>
    </location>
</feature>
<dbReference type="InterPro" id="IPR001423">
    <property type="entry name" value="LysoPLipase_patatin_CS"/>
</dbReference>
<evidence type="ECO:0000256" key="5">
    <source>
        <dbReference type="ARBA" id="ARBA00022692"/>
    </source>
</evidence>
<comment type="subcellular location">
    <subcellularLocation>
        <location evidence="14">Endoplasmic reticulum membrane</location>
    </subcellularLocation>
    <subcellularLocation>
        <location evidence="1">Membrane</location>
    </subcellularLocation>
</comment>
<dbReference type="Gene3D" id="2.60.120.10">
    <property type="entry name" value="Jelly Rolls"/>
    <property type="match status" value="1"/>
</dbReference>
<dbReference type="PROSITE" id="PS01237">
    <property type="entry name" value="UPF0028"/>
    <property type="match status" value="1"/>
</dbReference>
<feature type="short sequence motif" description="GXSXG" evidence="13">
    <location>
        <begin position="777"/>
        <end position="781"/>
    </location>
</feature>
<gene>
    <name evidence="17" type="ORF">B0J13DRAFT_591313</name>
</gene>
<evidence type="ECO:0000256" key="4">
    <source>
        <dbReference type="ARBA" id="ARBA00018317"/>
    </source>
</evidence>
<proteinExistence type="inferred from homology"/>
<dbReference type="GO" id="GO:0004622">
    <property type="term" value="F:phosphatidylcholine lysophospholipase activity"/>
    <property type="evidence" value="ECO:0007669"/>
    <property type="project" value="UniProtKB-EC"/>
</dbReference>
<dbReference type="Pfam" id="PF24179">
    <property type="entry name" value="NTE_Ploop"/>
    <property type="match status" value="1"/>
</dbReference>
<feature type="active site" description="Proton acceptor" evidence="13">
    <location>
        <position position="902"/>
    </location>
</feature>
<evidence type="ECO:0000256" key="3">
    <source>
        <dbReference type="ARBA" id="ARBA00013274"/>
    </source>
</evidence>
<dbReference type="EC" id="3.1.1.5" evidence="3 14"/>
<evidence type="ECO:0000259" key="16">
    <source>
        <dbReference type="PROSITE" id="PS51635"/>
    </source>
</evidence>
<accession>A0A9P9CXQ2</accession>
<dbReference type="InterPro" id="IPR014710">
    <property type="entry name" value="RmlC-like_jellyroll"/>
</dbReference>
<comment type="catalytic activity">
    <reaction evidence="12 14">
        <text>a 1-acyl-sn-glycero-3-phosphocholine + H2O = sn-glycerol 3-phosphocholine + a fatty acid + H(+)</text>
        <dbReference type="Rhea" id="RHEA:15177"/>
        <dbReference type="ChEBI" id="CHEBI:15377"/>
        <dbReference type="ChEBI" id="CHEBI:15378"/>
        <dbReference type="ChEBI" id="CHEBI:16870"/>
        <dbReference type="ChEBI" id="CHEBI:28868"/>
        <dbReference type="ChEBI" id="CHEBI:58168"/>
        <dbReference type="EC" id="3.1.1.5"/>
    </reaction>
</comment>
<evidence type="ECO:0000256" key="14">
    <source>
        <dbReference type="RuleBase" id="RU362043"/>
    </source>
</evidence>
<keyword evidence="14" id="KW-0256">Endoplasmic reticulum</keyword>
<keyword evidence="18" id="KW-1185">Reference proteome</keyword>
<keyword evidence="7 13" id="KW-0442">Lipid degradation</keyword>
<keyword evidence="6 13" id="KW-0378">Hydrolase</keyword>
<evidence type="ECO:0000256" key="9">
    <source>
        <dbReference type="ARBA" id="ARBA00023098"/>
    </source>
</evidence>
<dbReference type="InterPro" id="IPR000595">
    <property type="entry name" value="cNMP-bd_dom"/>
</dbReference>
<sequence length="1063" mass="116329">MDDYNIPDQLRYCEALRYVEDSTLARLYLGAKTVNIASGRSFKPWDEFPLSLILVAQGNITVTVSGLAHHRFNIEPESGLGNSTRSPETFKVINSGGFLNSTSQLLSAVLGTDAAGHEPYTNIAGAQVGFRTSTAATLCVVPLNDPEDKLVSEDVLGPVVQALMKKIYFVAFRYAQSHFSLHNEVLRCETQLNKLVNSNPIIGRTAKTSSDLSGPVNAFTGMSQPPNWSQHSAPRLQVANISNESRRIHDTGLANADPKPDSAHLLDVPNLGLTVATLKPVSDDATANNFFCFSPSAISHTERKEKVFLLHSLDEPDDILAKKTYVAQTLCRLLDLDSSDLTGHGNASSVISDTISNVKILSFEANASLAHENERYPGFFVVVRGQIDALYSSDEIPNTKDQEPHVAFTLGQSSLIGYSCMVLPPILSLTDFALDWSTFNPGQEIYRKGDPSDSIFFVFRGRVRTIEDIPGSDEKRVKEVGPGNSFGALDLYTRNRRQGAVLATRRSEIVRLQKSSYQALVNCYPSLAFSIWDTVLRRAPDIIRGGKSLHADARSGRFRTIAVLPLSAEVPVDRFVSLLSIALVNVGIYSSDEIMKVRSELIIDSIGKSVFSNAGNIQLEDYLAHLQENVELSILIVDHSVDSTWGDICIANADCIILVGLDDSDPTVGPVEMRFEKSGSMAQKMLVLIESDEDTPDPTPVTKSWIENRAWIREGSPIMRVRTSKLSATKDFERLVRRLCGRAIAVVFGGGGARGFAHLGAIKAFEEGGIPIDIIGGTSMGAFVGALYATAMSQSRAYQAAKRFSEKSRWWHYLSDTTPPVLAATSGAHMSNMVAAAIGERLASSDPRLTFYCNVTNISNGCQSHIMYPQGKSLWQMVRASMGVPGVFPPFAMDNHGDLLVDGCFSANVPVFPALALGAEVVFAFDVSEKPVPPAQRLTRSVSGWRLAMQLLFQCCRHRRRTESNLHDQTAASEADILAYTNKGGTLTLPRIINLLSFSTNMNELRAIKETPECFYNKPPVGHIGAFAMGRIDEAQELGYRNAKLWLGELREQGKLDHLALSK</sequence>
<feature type="active site" description="Nucleophile" evidence="13">
    <location>
        <position position="779"/>
    </location>
</feature>
<evidence type="ECO:0000313" key="17">
    <source>
        <dbReference type="EMBL" id="KAH7108988.1"/>
    </source>
</evidence>
<reference evidence="17" key="1">
    <citation type="journal article" date="2021" name="Nat. Commun.">
        <title>Genetic determinants of endophytism in the Arabidopsis root mycobiome.</title>
        <authorList>
            <person name="Mesny F."/>
            <person name="Miyauchi S."/>
            <person name="Thiergart T."/>
            <person name="Pickel B."/>
            <person name="Atanasova L."/>
            <person name="Karlsson M."/>
            <person name="Huettel B."/>
            <person name="Barry K.W."/>
            <person name="Haridas S."/>
            <person name="Chen C."/>
            <person name="Bauer D."/>
            <person name="Andreopoulos W."/>
            <person name="Pangilinan J."/>
            <person name="LaButti K."/>
            <person name="Riley R."/>
            <person name="Lipzen A."/>
            <person name="Clum A."/>
            <person name="Drula E."/>
            <person name="Henrissat B."/>
            <person name="Kohler A."/>
            <person name="Grigoriev I.V."/>
            <person name="Martin F.M."/>
            <person name="Hacquard S."/>
        </authorList>
    </citation>
    <scope>NUCLEOTIDE SEQUENCE</scope>
    <source>
        <strain evidence="17">MPI-CAGE-AT-0021</strain>
    </source>
</reference>
<dbReference type="PANTHER" id="PTHR14226">
    <property type="entry name" value="NEUROPATHY TARGET ESTERASE/SWISS CHEESE D.MELANOGASTER"/>
    <property type="match status" value="1"/>
</dbReference>
<evidence type="ECO:0000256" key="10">
    <source>
        <dbReference type="ARBA" id="ARBA00023136"/>
    </source>
</evidence>
<dbReference type="InterPro" id="IPR002641">
    <property type="entry name" value="PNPLA_dom"/>
</dbReference>
<comment type="caution">
    <text evidence="13">Lacks conserved residue(s) required for the propagation of feature annotation.</text>
</comment>
<evidence type="ECO:0000256" key="7">
    <source>
        <dbReference type="ARBA" id="ARBA00022963"/>
    </source>
</evidence>
<dbReference type="GO" id="GO:0046470">
    <property type="term" value="P:phosphatidylcholine metabolic process"/>
    <property type="evidence" value="ECO:0007669"/>
    <property type="project" value="InterPro"/>
</dbReference>
<comment type="function">
    <text evidence="11">Intracellular phospholipase B that catalyzes the double deacylation of phosphatidylcholine (PC) to glycerophosphocholine (GroPCho). Plays an important role in membrane lipid homeostasis. Responsible for the rapid PC turnover in response to inositol, elevated temperatures, or when choline is present in the growth medium.</text>
</comment>
<organism evidence="17 18">
    <name type="scientific">Dactylonectria estremocensis</name>
    <dbReference type="NCBI Taxonomy" id="1079267"/>
    <lineage>
        <taxon>Eukaryota</taxon>
        <taxon>Fungi</taxon>
        <taxon>Dikarya</taxon>
        <taxon>Ascomycota</taxon>
        <taxon>Pezizomycotina</taxon>
        <taxon>Sordariomycetes</taxon>
        <taxon>Hypocreomycetidae</taxon>
        <taxon>Hypocreales</taxon>
        <taxon>Nectriaceae</taxon>
        <taxon>Dactylonectria</taxon>
    </lineage>
</organism>
<dbReference type="EMBL" id="JAGMUU010000080">
    <property type="protein sequence ID" value="KAH7108988.1"/>
    <property type="molecule type" value="Genomic_DNA"/>
</dbReference>
<dbReference type="PANTHER" id="PTHR14226:SF29">
    <property type="entry name" value="NEUROPATHY TARGET ESTERASE SWS"/>
    <property type="match status" value="1"/>
</dbReference>
<evidence type="ECO:0000313" key="18">
    <source>
        <dbReference type="Proteomes" id="UP000717696"/>
    </source>
</evidence>
<dbReference type="InterPro" id="IPR050301">
    <property type="entry name" value="NTE"/>
</dbReference>
<dbReference type="Pfam" id="PF00027">
    <property type="entry name" value="cNMP_binding"/>
    <property type="match status" value="1"/>
</dbReference>
<name>A0A9P9CXQ2_9HYPO</name>
<evidence type="ECO:0000256" key="12">
    <source>
        <dbReference type="ARBA" id="ARBA00049531"/>
    </source>
</evidence>
<dbReference type="OrthoDB" id="421051at2759"/>
<evidence type="ECO:0000256" key="11">
    <source>
        <dbReference type="ARBA" id="ARBA00024965"/>
    </source>
</evidence>
<dbReference type="Pfam" id="PF01734">
    <property type="entry name" value="Patatin"/>
    <property type="match status" value="1"/>
</dbReference>
<dbReference type="GO" id="GO:0016042">
    <property type="term" value="P:lipid catabolic process"/>
    <property type="evidence" value="ECO:0007669"/>
    <property type="project" value="UniProtKB-UniRule"/>
</dbReference>
<dbReference type="GO" id="GO:0005789">
    <property type="term" value="C:endoplasmic reticulum membrane"/>
    <property type="evidence" value="ECO:0007669"/>
    <property type="project" value="UniProtKB-SubCell"/>
</dbReference>
<dbReference type="InterPro" id="IPR016035">
    <property type="entry name" value="Acyl_Trfase/lysoPLipase"/>
</dbReference>
<dbReference type="SUPFAM" id="SSF51206">
    <property type="entry name" value="cAMP-binding domain-like"/>
    <property type="match status" value="2"/>
</dbReference>
<comment type="caution">
    <text evidence="17">The sequence shown here is derived from an EMBL/GenBank/DDBJ whole genome shotgun (WGS) entry which is preliminary data.</text>
</comment>
<dbReference type="SUPFAM" id="SSF52151">
    <property type="entry name" value="FabD/lysophospholipase-like"/>
    <property type="match status" value="1"/>
</dbReference>
<evidence type="ECO:0000256" key="2">
    <source>
        <dbReference type="ARBA" id="ARBA00006636"/>
    </source>
</evidence>
<feature type="domain" description="Cyclic nucleotide-binding" evidence="15">
    <location>
        <begin position="433"/>
        <end position="538"/>
    </location>
</feature>
<evidence type="ECO:0000256" key="1">
    <source>
        <dbReference type="ARBA" id="ARBA00004370"/>
    </source>
</evidence>
<feature type="domain" description="PNPLA" evidence="16">
    <location>
        <begin position="746"/>
        <end position="915"/>
    </location>
</feature>
<dbReference type="AlphaFoldDB" id="A0A9P9CXQ2"/>
<evidence type="ECO:0000259" key="15">
    <source>
        <dbReference type="PROSITE" id="PS50042"/>
    </source>
</evidence>
<dbReference type="CDD" id="cd00038">
    <property type="entry name" value="CAP_ED"/>
    <property type="match status" value="1"/>
</dbReference>
<keyword evidence="5" id="KW-0812">Transmembrane</keyword>
<keyword evidence="10" id="KW-0472">Membrane</keyword>
<dbReference type="Gene3D" id="3.40.1090.10">
    <property type="entry name" value="Cytosolic phospholipase A2 catalytic domain"/>
    <property type="match status" value="2"/>
</dbReference>
<evidence type="ECO:0000256" key="6">
    <source>
        <dbReference type="ARBA" id="ARBA00022801"/>
    </source>
</evidence>
<protein>
    <recommendedName>
        <fullName evidence="4 14">Lysophospholipase NTE1</fullName>
        <ecNumber evidence="3 14">3.1.1.5</ecNumber>
    </recommendedName>
    <alternativeName>
        <fullName evidence="14">Intracellular phospholipase B</fullName>
    </alternativeName>
</protein>
<evidence type="ECO:0000256" key="8">
    <source>
        <dbReference type="ARBA" id="ARBA00022989"/>
    </source>
</evidence>
<evidence type="ECO:0000256" key="13">
    <source>
        <dbReference type="PROSITE-ProRule" id="PRU01161"/>
    </source>
</evidence>
<comment type="similarity">
    <text evidence="2 14">Belongs to the NTE family.</text>
</comment>
<dbReference type="PROSITE" id="PS51635">
    <property type="entry name" value="PNPLA"/>
    <property type="match status" value="1"/>
</dbReference>
<dbReference type="Proteomes" id="UP000717696">
    <property type="component" value="Unassembled WGS sequence"/>
</dbReference>
<keyword evidence="9 13" id="KW-0443">Lipid metabolism</keyword>
<dbReference type="InterPro" id="IPR018490">
    <property type="entry name" value="cNMP-bd_dom_sf"/>
</dbReference>